<organism evidence="7 8">
    <name type="scientific">Vandammella animalimorsus</name>
    <dbReference type="NCBI Taxonomy" id="2029117"/>
    <lineage>
        <taxon>Bacteria</taxon>
        <taxon>Pseudomonadati</taxon>
        <taxon>Pseudomonadota</taxon>
        <taxon>Betaproteobacteria</taxon>
        <taxon>Burkholderiales</taxon>
        <taxon>Comamonadaceae</taxon>
        <taxon>Vandammella</taxon>
    </lineage>
</organism>
<dbReference type="Pfam" id="PF01614">
    <property type="entry name" value="IclR_C"/>
    <property type="match status" value="1"/>
</dbReference>
<dbReference type="PROSITE" id="PS51078">
    <property type="entry name" value="ICLR_ED"/>
    <property type="match status" value="1"/>
</dbReference>
<evidence type="ECO:0000313" key="7">
    <source>
        <dbReference type="EMBL" id="PAT39018.1"/>
    </source>
</evidence>
<keyword evidence="1" id="KW-0805">Transcription regulation</keyword>
<keyword evidence="2" id="KW-0238">DNA-binding</keyword>
<proteinExistence type="predicted"/>
<sequence>MKNHTDQGARRRAYADLPQTGNAQWEGFPRLPEELGPDKTVRNLHPAPKLVAAAGLCPAVPEANAVAGSSEGNASYKPIESLRRGLAILQSLNQEPAGRASISKISRATGLHRTTVRRMLETLQAEGYVRRNQSSEHYSLNRKVRLLSDGFTEGDWVCEVAGKALERLQQKAIWPSDFCVLEGRHMVVRESTHHTSPLSLHRAVIDQRMPVLFTAVGRAYLSACPDTEREEILHLLRQGHDEQASLARNARLVDALLQKTRSQGFGANDGDWLHQEKVRALALPVRAGTRVLGCINIIFFKRAMRIEDAVPRLLPLLQEAVHDIEHALAQC</sequence>
<dbReference type="Proteomes" id="UP000218644">
    <property type="component" value="Unassembled WGS sequence"/>
</dbReference>
<dbReference type="GO" id="GO:0003700">
    <property type="term" value="F:DNA-binding transcription factor activity"/>
    <property type="evidence" value="ECO:0007669"/>
    <property type="project" value="TreeGrafter"/>
</dbReference>
<name>A0A2A2AMQ6_9BURK</name>
<dbReference type="InterPro" id="IPR005471">
    <property type="entry name" value="Tscrpt_reg_IclR_N"/>
</dbReference>
<feature type="domain" description="HTH iclR-type" evidence="5">
    <location>
        <begin position="79"/>
        <end position="142"/>
    </location>
</feature>
<feature type="domain" description="IclR-ED" evidence="6">
    <location>
        <begin position="143"/>
        <end position="330"/>
    </location>
</feature>
<dbReference type="InterPro" id="IPR036388">
    <property type="entry name" value="WH-like_DNA-bd_sf"/>
</dbReference>
<dbReference type="AlphaFoldDB" id="A0A2A2AMQ6"/>
<evidence type="ECO:0000256" key="4">
    <source>
        <dbReference type="SAM" id="MobiDB-lite"/>
    </source>
</evidence>
<comment type="caution">
    <text evidence="7">The sequence shown here is derived from an EMBL/GenBank/DDBJ whole genome shotgun (WGS) entry which is preliminary data.</text>
</comment>
<dbReference type="SUPFAM" id="SSF55781">
    <property type="entry name" value="GAF domain-like"/>
    <property type="match status" value="1"/>
</dbReference>
<evidence type="ECO:0000259" key="6">
    <source>
        <dbReference type="PROSITE" id="PS51078"/>
    </source>
</evidence>
<keyword evidence="3" id="KW-0804">Transcription</keyword>
<dbReference type="EMBL" id="NSJD01000025">
    <property type="protein sequence ID" value="PAT39018.1"/>
    <property type="molecule type" value="Genomic_DNA"/>
</dbReference>
<protein>
    <submittedName>
        <fullName evidence="7">Transcriptional regulator</fullName>
    </submittedName>
</protein>
<dbReference type="InterPro" id="IPR050707">
    <property type="entry name" value="HTH_MetabolicPath_Reg"/>
</dbReference>
<evidence type="ECO:0000313" key="8">
    <source>
        <dbReference type="Proteomes" id="UP000218644"/>
    </source>
</evidence>
<gene>
    <name evidence="7" type="ORF">CK623_12050</name>
</gene>
<dbReference type="InterPro" id="IPR014757">
    <property type="entry name" value="Tscrpt_reg_IclR_C"/>
</dbReference>
<dbReference type="InterPro" id="IPR029016">
    <property type="entry name" value="GAF-like_dom_sf"/>
</dbReference>
<dbReference type="PANTHER" id="PTHR30136:SF23">
    <property type="entry name" value="DNA-BINDING TRANSCRIPTIONAL ACTIVATOR MHPR"/>
    <property type="match status" value="1"/>
</dbReference>
<dbReference type="SMART" id="SM00346">
    <property type="entry name" value="HTH_ICLR"/>
    <property type="match status" value="1"/>
</dbReference>
<accession>A0A2A2AMQ6</accession>
<dbReference type="SUPFAM" id="SSF46785">
    <property type="entry name" value="Winged helix' DNA-binding domain"/>
    <property type="match status" value="1"/>
</dbReference>
<dbReference type="InterPro" id="IPR036390">
    <property type="entry name" value="WH_DNA-bd_sf"/>
</dbReference>
<dbReference type="NCBIfam" id="NF007341">
    <property type="entry name" value="PRK09834.1-3"/>
    <property type="match status" value="1"/>
</dbReference>
<evidence type="ECO:0000256" key="3">
    <source>
        <dbReference type="ARBA" id="ARBA00023163"/>
    </source>
</evidence>
<dbReference type="Gene3D" id="1.10.10.10">
    <property type="entry name" value="Winged helix-like DNA-binding domain superfamily/Winged helix DNA-binding domain"/>
    <property type="match status" value="1"/>
</dbReference>
<dbReference type="RefSeq" id="WP_095557668.1">
    <property type="nucleotide sequence ID" value="NZ_NSJD01000025.1"/>
</dbReference>
<dbReference type="GO" id="GO:0045892">
    <property type="term" value="P:negative regulation of DNA-templated transcription"/>
    <property type="evidence" value="ECO:0007669"/>
    <property type="project" value="TreeGrafter"/>
</dbReference>
<reference evidence="7 8" key="1">
    <citation type="submission" date="2017-08" db="EMBL/GenBank/DDBJ databases">
        <title>WGS of Clinical strains of the CDC Group NO-1 linked to zoonotic infections in humans.</title>
        <authorList>
            <person name="Bernier A.-M."/>
            <person name="Bernard K."/>
        </authorList>
    </citation>
    <scope>NUCLEOTIDE SEQUENCE [LARGE SCALE GENOMIC DNA]</scope>
    <source>
        <strain evidence="7 8">NML79-0751</strain>
    </source>
</reference>
<dbReference type="PANTHER" id="PTHR30136">
    <property type="entry name" value="HELIX-TURN-HELIX TRANSCRIPTIONAL REGULATOR, ICLR FAMILY"/>
    <property type="match status" value="1"/>
</dbReference>
<dbReference type="PROSITE" id="PS51077">
    <property type="entry name" value="HTH_ICLR"/>
    <property type="match status" value="1"/>
</dbReference>
<dbReference type="Gene3D" id="3.30.450.40">
    <property type="match status" value="1"/>
</dbReference>
<evidence type="ECO:0000256" key="2">
    <source>
        <dbReference type="ARBA" id="ARBA00023125"/>
    </source>
</evidence>
<evidence type="ECO:0000259" key="5">
    <source>
        <dbReference type="PROSITE" id="PS51077"/>
    </source>
</evidence>
<dbReference type="Pfam" id="PF09339">
    <property type="entry name" value="HTH_IclR"/>
    <property type="match status" value="1"/>
</dbReference>
<feature type="region of interest" description="Disordered" evidence="4">
    <location>
        <begin position="1"/>
        <end position="29"/>
    </location>
</feature>
<evidence type="ECO:0000256" key="1">
    <source>
        <dbReference type="ARBA" id="ARBA00023015"/>
    </source>
</evidence>
<dbReference type="GO" id="GO:0003677">
    <property type="term" value="F:DNA binding"/>
    <property type="evidence" value="ECO:0007669"/>
    <property type="project" value="UniProtKB-KW"/>
</dbReference>